<dbReference type="InterPro" id="IPR006186">
    <property type="entry name" value="Ser/Thr-sp_prot-phosphatase"/>
</dbReference>
<dbReference type="PROSITE" id="PS00125">
    <property type="entry name" value="SER_THR_PHOSPHATASE"/>
    <property type="match status" value="1"/>
</dbReference>
<dbReference type="InterPro" id="IPR004843">
    <property type="entry name" value="Calcineurin-like_PHP"/>
</dbReference>
<sequence length="265" mass="29703">MLENIEVMRIKRFAANTAGRDFAVGDIHGHFTRLQRALDLVGFNPAVDRLFSVGDLVDRGPESDQVDAWLAKPWFHAVRGNHEQMAVEAYRFDPSGRVGDVHLANGGAWLYARSSVEQACYVELLADLPLIIEVETPQGLIGIVHADCPYHLWSEFTWAAKDGSQAEAEHVSAMAQWSRRRITAEDCSGVDGVRAVVVGHTPVRRPAVLGNVYHIDTAGWMDGHFTLLDLHTMSAYPPIDPKLHWDWDDVTDQRDNENLTRQEVE</sequence>
<dbReference type="SUPFAM" id="SSF56300">
    <property type="entry name" value="Metallo-dependent phosphatases"/>
    <property type="match status" value="1"/>
</dbReference>
<dbReference type="PANTHER" id="PTHR42850:SF4">
    <property type="entry name" value="ZINC-DEPENDENT ENDOPOLYPHOSPHATASE"/>
    <property type="match status" value="1"/>
</dbReference>
<organism evidence="2 3">
    <name type="scientific">Pseudomonas putida</name>
    <name type="common">Arthrobacter siderocapsulatus</name>
    <dbReference type="NCBI Taxonomy" id="303"/>
    <lineage>
        <taxon>Bacteria</taxon>
        <taxon>Pseudomonadati</taxon>
        <taxon>Pseudomonadota</taxon>
        <taxon>Gammaproteobacteria</taxon>
        <taxon>Pseudomonadales</taxon>
        <taxon>Pseudomonadaceae</taxon>
        <taxon>Pseudomonas</taxon>
    </lineage>
</organism>
<evidence type="ECO:0000313" key="3">
    <source>
        <dbReference type="Proteomes" id="UP000515680"/>
    </source>
</evidence>
<dbReference type="InterPro" id="IPR050126">
    <property type="entry name" value="Ap4A_hydrolase"/>
</dbReference>
<name>A0A6S5TY63_PSEPU</name>
<dbReference type="Proteomes" id="UP000515680">
    <property type="component" value="Chromosome"/>
</dbReference>
<evidence type="ECO:0000259" key="1">
    <source>
        <dbReference type="PROSITE" id="PS00125"/>
    </source>
</evidence>
<reference evidence="2 3" key="1">
    <citation type="submission" date="2019-12" db="EMBL/GenBank/DDBJ databases">
        <title>complete genome sequences of Pseudomonas putida str. WP8-W18-CRE-01 isolated from wastewater treatment plant effluent.</title>
        <authorList>
            <person name="Sekizuka T."/>
            <person name="Itokawa K."/>
            <person name="Yatsu K."/>
            <person name="Inamine Y."/>
            <person name="Kuroda M."/>
        </authorList>
    </citation>
    <scope>NUCLEOTIDE SEQUENCE [LARGE SCALE GENOMIC DNA]</scope>
    <source>
        <strain evidence="2 3">WP8-W18-CRE-01</strain>
    </source>
</reference>
<accession>A0A6S5TY63</accession>
<dbReference type="AlphaFoldDB" id="A0A6S5TY63"/>
<dbReference type="Pfam" id="PF00149">
    <property type="entry name" value="Metallophos"/>
    <property type="match status" value="1"/>
</dbReference>
<gene>
    <name evidence="2" type="primary">pphA</name>
    <name evidence="2" type="ORF">WP8W18C01_37930</name>
</gene>
<protein>
    <submittedName>
        <fullName evidence="2">Serine/threonine protein phosphatase</fullName>
    </submittedName>
</protein>
<dbReference type="GO" id="GO:0008803">
    <property type="term" value="F:bis(5'-nucleosyl)-tetraphosphatase (symmetrical) activity"/>
    <property type="evidence" value="ECO:0007669"/>
    <property type="project" value="TreeGrafter"/>
</dbReference>
<dbReference type="RefSeq" id="WP_232095194.1">
    <property type="nucleotide sequence ID" value="NZ_AP022227.1"/>
</dbReference>
<dbReference type="GO" id="GO:0110154">
    <property type="term" value="P:RNA decapping"/>
    <property type="evidence" value="ECO:0007669"/>
    <property type="project" value="TreeGrafter"/>
</dbReference>
<dbReference type="InterPro" id="IPR029052">
    <property type="entry name" value="Metallo-depent_PP-like"/>
</dbReference>
<dbReference type="GO" id="GO:0005737">
    <property type="term" value="C:cytoplasm"/>
    <property type="evidence" value="ECO:0007669"/>
    <property type="project" value="TreeGrafter"/>
</dbReference>
<feature type="domain" description="Serine/threonine specific protein phosphatases" evidence="1">
    <location>
        <begin position="78"/>
        <end position="83"/>
    </location>
</feature>
<evidence type="ECO:0000313" key="2">
    <source>
        <dbReference type="EMBL" id="BBT41452.1"/>
    </source>
</evidence>
<dbReference type="PANTHER" id="PTHR42850">
    <property type="entry name" value="METALLOPHOSPHOESTERASE"/>
    <property type="match status" value="1"/>
</dbReference>
<dbReference type="Gene3D" id="3.60.21.10">
    <property type="match status" value="1"/>
</dbReference>
<dbReference type="EMBL" id="AP022227">
    <property type="protein sequence ID" value="BBT41452.1"/>
    <property type="molecule type" value="Genomic_DNA"/>
</dbReference>
<proteinExistence type="predicted"/>
<dbReference type="GO" id="GO:0016791">
    <property type="term" value="F:phosphatase activity"/>
    <property type="evidence" value="ECO:0007669"/>
    <property type="project" value="TreeGrafter"/>
</dbReference>